<dbReference type="GO" id="GO:0000793">
    <property type="term" value="C:condensed chromosome"/>
    <property type="evidence" value="ECO:0007669"/>
    <property type="project" value="TreeGrafter"/>
</dbReference>
<dbReference type="GO" id="GO:0046975">
    <property type="term" value="F:histone H3K36 methyltransferase activity"/>
    <property type="evidence" value="ECO:0007669"/>
    <property type="project" value="TreeGrafter"/>
</dbReference>
<evidence type="ECO:0000313" key="2">
    <source>
        <dbReference type="EMBL" id="KOX69361.1"/>
    </source>
</evidence>
<dbReference type="GO" id="GO:0006303">
    <property type="term" value="P:double-strand break repair via nonhomologous end joining"/>
    <property type="evidence" value="ECO:0007669"/>
    <property type="project" value="TreeGrafter"/>
</dbReference>
<dbReference type="GO" id="GO:0044774">
    <property type="term" value="P:mitotic DNA integrity checkpoint signaling"/>
    <property type="evidence" value="ECO:0007669"/>
    <property type="project" value="TreeGrafter"/>
</dbReference>
<dbReference type="PANTHER" id="PTHR46060">
    <property type="entry name" value="MARINER MOS1 TRANSPOSASE-LIKE PROTEIN"/>
    <property type="match status" value="1"/>
</dbReference>
<keyword evidence="2" id="KW-0808">Transferase</keyword>
<dbReference type="OrthoDB" id="10032414at2759"/>
<dbReference type="GO" id="GO:0000014">
    <property type="term" value="F:single-stranded DNA endodeoxyribonuclease activity"/>
    <property type="evidence" value="ECO:0007669"/>
    <property type="project" value="TreeGrafter"/>
</dbReference>
<dbReference type="Pfam" id="PF17906">
    <property type="entry name" value="HTH_48"/>
    <property type="match status" value="1"/>
</dbReference>
<evidence type="ECO:0000313" key="3">
    <source>
        <dbReference type="Proteomes" id="UP000053105"/>
    </source>
</evidence>
<evidence type="ECO:0000259" key="1">
    <source>
        <dbReference type="Pfam" id="PF17906"/>
    </source>
</evidence>
<protein>
    <submittedName>
        <fullName evidence="2">Histone-lysine N-methyltransferase SETMAR</fullName>
    </submittedName>
</protein>
<accession>A0A0N0BCR6</accession>
<dbReference type="GO" id="GO:0031297">
    <property type="term" value="P:replication fork processing"/>
    <property type="evidence" value="ECO:0007669"/>
    <property type="project" value="TreeGrafter"/>
</dbReference>
<dbReference type="AlphaFoldDB" id="A0A0N0BCR6"/>
<dbReference type="GO" id="GO:0000729">
    <property type="term" value="P:DNA double-strand break processing"/>
    <property type="evidence" value="ECO:0007669"/>
    <property type="project" value="TreeGrafter"/>
</dbReference>
<dbReference type="GO" id="GO:0015074">
    <property type="term" value="P:DNA integration"/>
    <property type="evidence" value="ECO:0007669"/>
    <property type="project" value="TreeGrafter"/>
</dbReference>
<dbReference type="InterPro" id="IPR036397">
    <property type="entry name" value="RNaseH_sf"/>
</dbReference>
<dbReference type="GO" id="GO:0035861">
    <property type="term" value="C:site of double-strand break"/>
    <property type="evidence" value="ECO:0007669"/>
    <property type="project" value="TreeGrafter"/>
</dbReference>
<gene>
    <name evidence="2" type="ORF">WN51_06779</name>
</gene>
<dbReference type="GO" id="GO:0042800">
    <property type="term" value="F:histone H3K4 methyltransferase activity"/>
    <property type="evidence" value="ECO:0007669"/>
    <property type="project" value="TreeGrafter"/>
</dbReference>
<dbReference type="GO" id="GO:0003697">
    <property type="term" value="F:single-stranded DNA binding"/>
    <property type="evidence" value="ECO:0007669"/>
    <property type="project" value="TreeGrafter"/>
</dbReference>
<dbReference type="EMBL" id="KQ435892">
    <property type="protein sequence ID" value="KOX69361.1"/>
    <property type="molecule type" value="Genomic_DNA"/>
</dbReference>
<dbReference type="Gene3D" id="3.30.420.10">
    <property type="entry name" value="Ribonuclease H-like superfamily/Ribonuclease H"/>
    <property type="match status" value="1"/>
</dbReference>
<sequence length="298" mass="34280">MRKCLRYINFCQLYTPLNMEENKVHFRYLMLFFYRKDNNDTQAANKICAVYGEGAVAERTVLKWFTRYKAGDFNLKRREHPGGPSTDEGKIKKLIENTPRHTTRKLTEMLNMSKSTTHEHFVKLGYINRFDVWVPHDLTEKNYYGSHSLYKRNEETSFLKQVVTEDEKWIIHNNVKGKRSWGRRNDPPMATPKNKNIVAALKSTKNDKAPKNEKDRKSFRPICLLSVIGKLFEKLIMSQLDVVCPGMDLLRAVHIHDQKGGGGCNRDAARSMFPSIDTLIGSSSISRGLSTVSCGPLF</sequence>
<dbReference type="InterPro" id="IPR041426">
    <property type="entry name" value="Mos1_HTH"/>
</dbReference>
<dbReference type="InterPro" id="IPR052709">
    <property type="entry name" value="Transposase-MT_Hybrid"/>
</dbReference>
<dbReference type="GO" id="GO:0032259">
    <property type="term" value="P:methylation"/>
    <property type="evidence" value="ECO:0007669"/>
    <property type="project" value="UniProtKB-KW"/>
</dbReference>
<feature type="domain" description="Mos1 transposase HTH" evidence="1">
    <location>
        <begin position="23"/>
        <end position="72"/>
    </location>
</feature>
<dbReference type="PANTHER" id="PTHR46060:SF2">
    <property type="entry name" value="HISTONE-LYSINE N-METHYLTRANSFERASE SETMAR"/>
    <property type="match status" value="1"/>
</dbReference>
<proteinExistence type="predicted"/>
<keyword evidence="2" id="KW-0489">Methyltransferase</keyword>
<name>A0A0N0BCR6_9HYME</name>
<dbReference type="GO" id="GO:0005634">
    <property type="term" value="C:nucleus"/>
    <property type="evidence" value="ECO:0007669"/>
    <property type="project" value="TreeGrafter"/>
</dbReference>
<dbReference type="Gene3D" id="1.10.10.1450">
    <property type="match status" value="1"/>
</dbReference>
<reference evidence="2 3" key="1">
    <citation type="submission" date="2015-07" db="EMBL/GenBank/DDBJ databases">
        <title>The genome of Melipona quadrifasciata.</title>
        <authorList>
            <person name="Pan H."/>
            <person name="Kapheim K."/>
        </authorList>
    </citation>
    <scope>NUCLEOTIDE SEQUENCE [LARGE SCALE GENOMIC DNA]</scope>
    <source>
        <strain evidence="2">0111107301</strain>
        <tissue evidence="2">Whole body</tissue>
    </source>
</reference>
<dbReference type="STRING" id="166423.A0A0N0BCR6"/>
<dbReference type="Proteomes" id="UP000053105">
    <property type="component" value="Unassembled WGS sequence"/>
</dbReference>
<dbReference type="GO" id="GO:0044547">
    <property type="term" value="F:DNA topoisomerase binding"/>
    <property type="evidence" value="ECO:0007669"/>
    <property type="project" value="TreeGrafter"/>
</dbReference>
<keyword evidence="3" id="KW-1185">Reference proteome</keyword>
<organism evidence="2 3">
    <name type="scientific">Melipona quadrifasciata</name>
    <dbReference type="NCBI Taxonomy" id="166423"/>
    <lineage>
        <taxon>Eukaryota</taxon>
        <taxon>Metazoa</taxon>
        <taxon>Ecdysozoa</taxon>
        <taxon>Arthropoda</taxon>
        <taxon>Hexapoda</taxon>
        <taxon>Insecta</taxon>
        <taxon>Pterygota</taxon>
        <taxon>Neoptera</taxon>
        <taxon>Endopterygota</taxon>
        <taxon>Hymenoptera</taxon>
        <taxon>Apocrita</taxon>
        <taxon>Aculeata</taxon>
        <taxon>Apoidea</taxon>
        <taxon>Anthophila</taxon>
        <taxon>Apidae</taxon>
        <taxon>Melipona</taxon>
    </lineage>
</organism>
<dbReference type="GO" id="GO:0003690">
    <property type="term" value="F:double-stranded DNA binding"/>
    <property type="evidence" value="ECO:0007669"/>
    <property type="project" value="TreeGrafter"/>
</dbReference>